<accession>A0A545AIF7</accession>
<dbReference type="GO" id="GO:0003700">
    <property type="term" value="F:DNA-binding transcription factor activity"/>
    <property type="evidence" value="ECO:0007669"/>
    <property type="project" value="TreeGrafter"/>
</dbReference>
<keyword evidence="3" id="KW-0804">Transcription</keyword>
<dbReference type="InterPro" id="IPR050109">
    <property type="entry name" value="HTH-type_TetR-like_transc_reg"/>
</dbReference>
<dbReference type="GO" id="GO:0000976">
    <property type="term" value="F:transcription cis-regulatory region binding"/>
    <property type="evidence" value="ECO:0007669"/>
    <property type="project" value="TreeGrafter"/>
</dbReference>
<dbReference type="PRINTS" id="PR00455">
    <property type="entry name" value="HTHTETR"/>
</dbReference>
<evidence type="ECO:0000256" key="3">
    <source>
        <dbReference type="ARBA" id="ARBA00023163"/>
    </source>
</evidence>
<dbReference type="PROSITE" id="PS01081">
    <property type="entry name" value="HTH_TETR_1"/>
    <property type="match status" value="1"/>
</dbReference>
<evidence type="ECO:0000259" key="5">
    <source>
        <dbReference type="PROSITE" id="PS50977"/>
    </source>
</evidence>
<evidence type="ECO:0000256" key="4">
    <source>
        <dbReference type="PROSITE-ProRule" id="PRU00335"/>
    </source>
</evidence>
<keyword evidence="1" id="KW-0805">Transcription regulation</keyword>
<reference evidence="6 7" key="1">
    <citation type="submission" date="2019-07" db="EMBL/GenBank/DDBJ databases">
        <title>Cryptosporangium phraense sp. nov., isolated from plant litter.</title>
        <authorList>
            <person name="Suriyachadkun C."/>
        </authorList>
    </citation>
    <scope>NUCLEOTIDE SEQUENCE [LARGE SCALE GENOMIC DNA]</scope>
    <source>
        <strain evidence="6 7">A-T 5661</strain>
    </source>
</reference>
<keyword evidence="7" id="KW-1185">Reference proteome</keyword>
<dbReference type="PROSITE" id="PS50977">
    <property type="entry name" value="HTH_TETR_2"/>
    <property type="match status" value="1"/>
</dbReference>
<evidence type="ECO:0000256" key="1">
    <source>
        <dbReference type="ARBA" id="ARBA00023015"/>
    </source>
</evidence>
<keyword evidence="2 4" id="KW-0238">DNA-binding</keyword>
<dbReference type="PANTHER" id="PTHR30055">
    <property type="entry name" value="HTH-TYPE TRANSCRIPTIONAL REGULATOR RUTR"/>
    <property type="match status" value="1"/>
</dbReference>
<protein>
    <submittedName>
        <fullName evidence="6">TetR family transcriptional regulator</fullName>
    </submittedName>
</protein>
<feature type="DNA-binding region" description="H-T-H motif" evidence="4">
    <location>
        <begin position="47"/>
        <end position="66"/>
    </location>
</feature>
<dbReference type="InterPro" id="IPR009057">
    <property type="entry name" value="Homeodomain-like_sf"/>
</dbReference>
<dbReference type="EMBL" id="VIRS01000030">
    <property type="protein sequence ID" value="TQS41102.1"/>
    <property type="molecule type" value="Genomic_DNA"/>
</dbReference>
<dbReference type="InterPro" id="IPR001647">
    <property type="entry name" value="HTH_TetR"/>
</dbReference>
<evidence type="ECO:0000313" key="7">
    <source>
        <dbReference type="Proteomes" id="UP000317982"/>
    </source>
</evidence>
<sequence>MTTGVGPPSIAHELGGLVTTTVTRDGRQRVIDAALAQFAQYGVEGTSLQMIADAMGVTKAAVYYHFKTKDEIVLAVVSPAIEQLVLTLGEAETRRGRATRARAFLSAFVDLVIGHRVLLTLLYDDVAVLRVVRTERPDFDQIADRISAVLVGPDAGPAEEVASAVALTGIVAAAASPDFAELTDAELGAHLLDAGLRLIAPRRRR</sequence>
<dbReference type="InterPro" id="IPR023772">
    <property type="entry name" value="DNA-bd_HTH_TetR-type_CS"/>
</dbReference>
<evidence type="ECO:0000313" key="6">
    <source>
        <dbReference type="EMBL" id="TQS41102.1"/>
    </source>
</evidence>
<dbReference type="OrthoDB" id="3186364at2"/>
<feature type="domain" description="HTH tetR-type" evidence="5">
    <location>
        <begin position="24"/>
        <end position="84"/>
    </location>
</feature>
<dbReference type="InParanoid" id="A0A545AIF7"/>
<organism evidence="6 7">
    <name type="scientific">Cryptosporangium phraense</name>
    <dbReference type="NCBI Taxonomy" id="2593070"/>
    <lineage>
        <taxon>Bacteria</taxon>
        <taxon>Bacillati</taxon>
        <taxon>Actinomycetota</taxon>
        <taxon>Actinomycetes</taxon>
        <taxon>Cryptosporangiales</taxon>
        <taxon>Cryptosporangiaceae</taxon>
        <taxon>Cryptosporangium</taxon>
    </lineage>
</organism>
<gene>
    <name evidence="6" type="ORF">FL583_31585</name>
</gene>
<dbReference type="SUPFAM" id="SSF46689">
    <property type="entry name" value="Homeodomain-like"/>
    <property type="match status" value="1"/>
</dbReference>
<dbReference type="Pfam" id="PF00440">
    <property type="entry name" value="TetR_N"/>
    <property type="match status" value="1"/>
</dbReference>
<name>A0A545AIF7_9ACTN</name>
<dbReference type="Gene3D" id="1.10.357.10">
    <property type="entry name" value="Tetracycline Repressor, domain 2"/>
    <property type="match status" value="1"/>
</dbReference>
<proteinExistence type="predicted"/>
<dbReference type="Proteomes" id="UP000317982">
    <property type="component" value="Unassembled WGS sequence"/>
</dbReference>
<dbReference type="AlphaFoldDB" id="A0A545AIF7"/>
<dbReference type="PANTHER" id="PTHR30055:SF234">
    <property type="entry name" value="HTH-TYPE TRANSCRIPTIONAL REGULATOR BETI"/>
    <property type="match status" value="1"/>
</dbReference>
<comment type="caution">
    <text evidence="6">The sequence shown here is derived from an EMBL/GenBank/DDBJ whole genome shotgun (WGS) entry which is preliminary data.</text>
</comment>
<evidence type="ECO:0000256" key="2">
    <source>
        <dbReference type="ARBA" id="ARBA00023125"/>
    </source>
</evidence>